<proteinExistence type="predicted"/>
<dbReference type="AlphaFoldDB" id="A0A4Q0VJ03"/>
<dbReference type="EMBL" id="QXIL01000009">
    <property type="protein sequence ID" value="RXI78632.1"/>
    <property type="molecule type" value="Genomic_DNA"/>
</dbReference>
<gene>
    <name evidence="1" type="ORF">DXH47_06080</name>
</gene>
<comment type="caution">
    <text evidence="1">The sequence shown here is derived from an EMBL/GenBank/DDBJ whole genome shotgun (WGS) entry which is preliminary data.</text>
</comment>
<dbReference type="RefSeq" id="WP_182150656.1">
    <property type="nucleotide sequence ID" value="NZ_CP059603.1"/>
</dbReference>
<organism evidence="1 2">
    <name type="scientific">Levilactobacillus suantsaii</name>
    <dbReference type="NCBI Taxonomy" id="2292255"/>
    <lineage>
        <taxon>Bacteria</taxon>
        <taxon>Bacillati</taxon>
        <taxon>Bacillota</taxon>
        <taxon>Bacilli</taxon>
        <taxon>Lactobacillales</taxon>
        <taxon>Lactobacillaceae</taxon>
        <taxon>Levilactobacillus</taxon>
    </lineage>
</organism>
<name>A0A4Q0VJ03_9LACO</name>
<accession>A0A4Q0VJ03</accession>
<protein>
    <submittedName>
        <fullName evidence="1">Uncharacterized protein</fullName>
    </submittedName>
</protein>
<dbReference type="Proteomes" id="UP000290602">
    <property type="component" value="Unassembled WGS sequence"/>
</dbReference>
<sequence length="86" mass="9732">MITNKDFPVIHKFIIKINKNVLANVNVDQAKISANRWKNGQPVGISPKGGPKKWVALTQTGRGLRNLVKFIDSLNPRPYCHKIRQT</sequence>
<reference evidence="1 2" key="1">
    <citation type="submission" date="2018-08" db="EMBL/GenBank/DDBJ databases">
        <title>Lactobacillus suantsai sp. nov., isolated from traditional fermented suan-tsai in Taiwan.</title>
        <authorList>
            <person name="Huang C.-H."/>
        </authorList>
    </citation>
    <scope>NUCLEOTIDE SEQUENCE [LARGE SCALE GENOMIC DNA]</scope>
    <source>
        <strain evidence="1 2">BCRC 12945</strain>
    </source>
</reference>
<evidence type="ECO:0000313" key="1">
    <source>
        <dbReference type="EMBL" id="RXI78632.1"/>
    </source>
</evidence>
<keyword evidence="2" id="KW-1185">Reference proteome</keyword>
<evidence type="ECO:0000313" key="2">
    <source>
        <dbReference type="Proteomes" id="UP000290602"/>
    </source>
</evidence>